<organism evidence="2 3">
    <name type="scientific">Rhodosalinus halophilus</name>
    <dbReference type="NCBI Taxonomy" id="2259333"/>
    <lineage>
        <taxon>Bacteria</taxon>
        <taxon>Pseudomonadati</taxon>
        <taxon>Pseudomonadota</taxon>
        <taxon>Alphaproteobacteria</taxon>
        <taxon>Rhodobacterales</taxon>
        <taxon>Paracoccaceae</taxon>
        <taxon>Rhodosalinus</taxon>
    </lineage>
</organism>
<dbReference type="EMBL" id="QNTQ01000008">
    <property type="protein sequence ID" value="RBI85155.1"/>
    <property type="molecule type" value="Genomic_DNA"/>
</dbReference>
<dbReference type="Proteomes" id="UP000253370">
    <property type="component" value="Unassembled WGS sequence"/>
</dbReference>
<evidence type="ECO:0000259" key="1">
    <source>
        <dbReference type="Pfam" id="PF20376"/>
    </source>
</evidence>
<sequence>MSEGAPGLWAGRVARLATMHGKEAAIAPPLARLAGLEVRRATGVDTDALGTFTGEVPRAGTLHEAAEAKARLAMRAAGSDLGLASEGAYGPHPQIPFLASGVETLVLVDEARGLVLRETMEARRPVYDQVEAAGLAALEPFLARIGFPQQGVVVRPNRGGGSQRKGLRARAPLARAVEAAAAASPDGLAVVETDMRAHMNPTRMAAIAQLAERFATRLARACPSCGAPGWGVARPGPPLPCAWCGGETLARGGMVWGCAACGEEAAQDEARAIADPGQCPACNP</sequence>
<evidence type="ECO:0000313" key="3">
    <source>
        <dbReference type="Proteomes" id="UP000253370"/>
    </source>
</evidence>
<feature type="domain" description="DUF6671" evidence="1">
    <location>
        <begin position="69"/>
        <end position="284"/>
    </location>
</feature>
<dbReference type="InterPro" id="IPR046612">
    <property type="entry name" value="DUF6671"/>
</dbReference>
<dbReference type="RefSeq" id="WP_113289483.1">
    <property type="nucleotide sequence ID" value="NZ_QNTQ01000008.1"/>
</dbReference>
<accession>A0A365U8S9</accession>
<comment type="caution">
    <text evidence="2">The sequence shown here is derived from an EMBL/GenBank/DDBJ whole genome shotgun (WGS) entry which is preliminary data.</text>
</comment>
<gene>
    <name evidence="2" type="ORF">DRV85_10915</name>
</gene>
<dbReference type="OrthoDB" id="9793837at2"/>
<name>A0A365U8S9_9RHOB</name>
<reference evidence="2 3" key="1">
    <citation type="submission" date="2018-07" db="EMBL/GenBank/DDBJ databases">
        <title>Rhodosalinus sp. strain E84T genomic sequence and assembly.</title>
        <authorList>
            <person name="Liu Z.-W."/>
            <person name="Lu D.-C."/>
        </authorList>
    </citation>
    <scope>NUCLEOTIDE SEQUENCE [LARGE SCALE GENOMIC DNA]</scope>
    <source>
        <strain evidence="2 3">E84</strain>
    </source>
</reference>
<dbReference type="AlphaFoldDB" id="A0A365U8S9"/>
<protein>
    <recommendedName>
        <fullName evidence="1">DUF6671 domain-containing protein</fullName>
    </recommendedName>
</protein>
<dbReference type="Pfam" id="PF20376">
    <property type="entry name" value="DUF6671"/>
    <property type="match status" value="1"/>
</dbReference>
<evidence type="ECO:0000313" key="2">
    <source>
        <dbReference type="EMBL" id="RBI85155.1"/>
    </source>
</evidence>
<proteinExistence type="predicted"/>
<keyword evidence="3" id="KW-1185">Reference proteome</keyword>